<dbReference type="InterPro" id="IPR021836">
    <property type="entry name" value="DUF3429"/>
</dbReference>
<feature type="transmembrane region" description="Helical" evidence="1">
    <location>
        <begin position="127"/>
        <end position="149"/>
    </location>
</feature>
<accession>A0A1H3LRG3</accession>
<keyword evidence="1" id="KW-1133">Transmembrane helix</keyword>
<proteinExistence type="predicted"/>
<name>A0A1H3LRG3_9RHOB</name>
<evidence type="ECO:0008006" key="4">
    <source>
        <dbReference type="Google" id="ProtNLM"/>
    </source>
</evidence>
<dbReference type="Pfam" id="PF11911">
    <property type="entry name" value="DUF3429"/>
    <property type="match status" value="1"/>
</dbReference>
<reference evidence="2 3" key="1">
    <citation type="submission" date="2016-10" db="EMBL/GenBank/DDBJ databases">
        <authorList>
            <person name="de Groot N.N."/>
        </authorList>
    </citation>
    <scope>NUCLEOTIDE SEQUENCE [LARGE SCALE GENOMIC DNA]</scope>
    <source>
        <strain evidence="2 3">DSM 24677</strain>
    </source>
</reference>
<dbReference type="PANTHER" id="PTHR15887:SF1">
    <property type="entry name" value="TRANSMEMBRANE PROTEIN 69"/>
    <property type="match status" value="1"/>
</dbReference>
<feature type="transmembrane region" description="Helical" evidence="1">
    <location>
        <begin position="45"/>
        <end position="70"/>
    </location>
</feature>
<organism evidence="2 3">
    <name type="scientific">Lentibacter algarum</name>
    <dbReference type="NCBI Taxonomy" id="576131"/>
    <lineage>
        <taxon>Bacteria</taxon>
        <taxon>Pseudomonadati</taxon>
        <taxon>Pseudomonadota</taxon>
        <taxon>Alphaproteobacteria</taxon>
        <taxon>Rhodobacterales</taxon>
        <taxon>Roseobacteraceae</taxon>
        <taxon>Lentibacter</taxon>
    </lineage>
</organism>
<keyword evidence="3" id="KW-1185">Reference proteome</keyword>
<keyword evidence="1" id="KW-0812">Transmembrane</keyword>
<dbReference type="RefSeq" id="WP_089891981.1">
    <property type="nucleotide sequence ID" value="NZ_CALLJM010000003.1"/>
</dbReference>
<dbReference type="Proteomes" id="UP000199026">
    <property type="component" value="Unassembled WGS sequence"/>
</dbReference>
<dbReference type="OrthoDB" id="5297436at2"/>
<evidence type="ECO:0000256" key="1">
    <source>
        <dbReference type="SAM" id="Phobius"/>
    </source>
</evidence>
<protein>
    <recommendedName>
        <fullName evidence="4">DUF3429 domain-containing protein</fullName>
    </recommendedName>
</protein>
<sequence length="150" mass="15919">MSAAPRRIPRAPLVLGLAGLLPFLWGALTAHFGSFGTEAFLGERLIGLAALISYGTVILCFMSGILWGFSMQLTGAVATRGYLLSVLPALWAFFCVGGEASLLALMAGFAALLALDFWFVRTGAAPVWWMSLRVLLTSVVLACLLLGLLI</sequence>
<dbReference type="GeneID" id="78125068"/>
<gene>
    <name evidence="2" type="ORF">SAMN05444486_103110</name>
</gene>
<dbReference type="PANTHER" id="PTHR15887">
    <property type="entry name" value="TRANSMEMBRANE PROTEIN 69"/>
    <property type="match status" value="1"/>
</dbReference>
<dbReference type="STRING" id="576131.SAMN05444486_103110"/>
<keyword evidence="1" id="KW-0472">Membrane</keyword>
<dbReference type="EMBL" id="FNPR01000003">
    <property type="protein sequence ID" value="SDY66920.1"/>
    <property type="molecule type" value="Genomic_DNA"/>
</dbReference>
<evidence type="ECO:0000313" key="2">
    <source>
        <dbReference type="EMBL" id="SDY66920.1"/>
    </source>
</evidence>
<feature type="transmembrane region" description="Helical" evidence="1">
    <location>
        <begin position="82"/>
        <end position="115"/>
    </location>
</feature>
<dbReference type="AlphaFoldDB" id="A0A1H3LRG3"/>
<evidence type="ECO:0000313" key="3">
    <source>
        <dbReference type="Proteomes" id="UP000199026"/>
    </source>
</evidence>